<dbReference type="Gene3D" id="2.170.15.10">
    <property type="entry name" value="Proaerolysin, chain A, domain 3"/>
    <property type="match status" value="1"/>
</dbReference>
<dbReference type="Gene3D" id="2.80.10.50">
    <property type="match status" value="1"/>
</dbReference>
<protein>
    <submittedName>
        <fullName evidence="1">6980_t:CDS:1</fullName>
    </submittedName>
</protein>
<evidence type="ECO:0000313" key="1">
    <source>
        <dbReference type="EMBL" id="CAG8555073.1"/>
    </source>
</evidence>
<keyword evidence="2" id="KW-1185">Reference proteome</keyword>
<dbReference type="OrthoDB" id="2319667at2759"/>
<dbReference type="InterPro" id="IPR035992">
    <property type="entry name" value="Ricin_B-like_lectins"/>
</dbReference>
<reference evidence="1" key="1">
    <citation type="submission" date="2021-06" db="EMBL/GenBank/DDBJ databases">
        <authorList>
            <person name="Kallberg Y."/>
            <person name="Tangrot J."/>
            <person name="Rosling A."/>
        </authorList>
    </citation>
    <scope>NUCLEOTIDE SEQUENCE</scope>
    <source>
        <strain evidence="1">AZ414A</strain>
    </source>
</reference>
<accession>A0A9N9B484</accession>
<evidence type="ECO:0000313" key="2">
    <source>
        <dbReference type="Proteomes" id="UP000789706"/>
    </source>
</evidence>
<name>A0A9N9B484_9GLOM</name>
<dbReference type="SUPFAM" id="SSF50370">
    <property type="entry name" value="Ricin B-like lectins"/>
    <property type="match status" value="1"/>
</dbReference>
<dbReference type="Proteomes" id="UP000789706">
    <property type="component" value="Unassembled WGS sequence"/>
</dbReference>
<proteinExistence type="predicted"/>
<dbReference type="AlphaFoldDB" id="A0A9N9B484"/>
<comment type="caution">
    <text evidence="1">The sequence shown here is derived from an EMBL/GenBank/DDBJ whole genome shotgun (WGS) entry which is preliminary data.</text>
</comment>
<dbReference type="EMBL" id="CAJVPK010000860">
    <property type="protein sequence ID" value="CAG8555073.1"/>
    <property type="molecule type" value="Genomic_DNA"/>
</dbReference>
<gene>
    <name evidence="1" type="ORF">DEBURN_LOCUS7298</name>
</gene>
<sequence length="401" mass="45732">MVTNEIIPNKFMISVDGKELNIITGIPYKISNERLYIDDWGGRHGSSPRTTGENHPPEHEYYFRQAFVIRGTSCTGRYKIIVNGNFVDNWGGGSGADLYLSSYDNPPEHPCYSRQIWSFYSATDSKSKEFQIQNEQNNCFLDALGRGEGSQIAFWSSPTDKNYSRQLWKFTPALDYKLNAVVDNFEYKLPSGIETQKIEKTIHEDILNNLSSSSKLITTFDFQEGLINIFKFSFNESLNFISETKLITVIPFKGIEKEFNFKYSFEANKPSKIMEKELCTATKTIEVSPNLCVKVTDYCDFMVNVEIPFEATAEITAICDRYKKDGTIVKNFEADEDAVRLFLKENNFQGKIINSEGNSIFAKVNGTFRGSYVLKTYRKLEDIVPTVPTVPMVPENTVCRD</sequence>
<organism evidence="1 2">
    <name type="scientific">Diversispora eburnea</name>
    <dbReference type="NCBI Taxonomy" id="1213867"/>
    <lineage>
        <taxon>Eukaryota</taxon>
        <taxon>Fungi</taxon>
        <taxon>Fungi incertae sedis</taxon>
        <taxon>Mucoromycota</taxon>
        <taxon>Glomeromycotina</taxon>
        <taxon>Glomeromycetes</taxon>
        <taxon>Diversisporales</taxon>
        <taxon>Diversisporaceae</taxon>
        <taxon>Diversispora</taxon>
    </lineage>
</organism>